<dbReference type="Proteomes" id="UP001428341">
    <property type="component" value="Unassembled WGS sequence"/>
</dbReference>
<organism evidence="2 3">
    <name type="scientific">Citrus x changshan-huyou</name>
    <dbReference type="NCBI Taxonomy" id="2935761"/>
    <lineage>
        <taxon>Eukaryota</taxon>
        <taxon>Viridiplantae</taxon>
        <taxon>Streptophyta</taxon>
        <taxon>Embryophyta</taxon>
        <taxon>Tracheophyta</taxon>
        <taxon>Spermatophyta</taxon>
        <taxon>Magnoliopsida</taxon>
        <taxon>eudicotyledons</taxon>
        <taxon>Gunneridae</taxon>
        <taxon>Pentapetalae</taxon>
        <taxon>rosids</taxon>
        <taxon>malvids</taxon>
        <taxon>Sapindales</taxon>
        <taxon>Rutaceae</taxon>
        <taxon>Aurantioideae</taxon>
        <taxon>Citrus</taxon>
    </lineage>
</organism>
<dbReference type="AlphaFoldDB" id="A0AAP0MJI0"/>
<accession>A0AAP0MJI0</accession>
<gene>
    <name evidence="2" type="ORF">WN944_002704</name>
</gene>
<dbReference type="PROSITE" id="PS51257">
    <property type="entry name" value="PROKAR_LIPOPROTEIN"/>
    <property type="match status" value="1"/>
</dbReference>
<protein>
    <submittedName>
        <fullName evidence="2">Uncharacterized protein</fullName>
    </submittedName>
</protein>
<evidence type="ECO:0000313" key="3">
    <source>
        <dbReference type="Proteomes" id="UP001428341"/>
    </source>
</evidence>
<keyword evidence="3" id="KW-1185">Reference proteome</keyword>
<proteinExistence type="predicted"/>
<reference evidence="2 3" key="1">
    <citation type="submission" date="2024-05" db="EMBL/GenBank/DDBJ databases">
        <title>Haplotype-resolved chromosome-level genome assembly of Huyou (Citrus changshanensis).</title>
        <authorList>
            <person name="Miao C."/>
            <person name="Chen W."/>
            <person name="Wu Y."/>
            <person name="Wang L."/>
            <person name="Zhao S."/>
            <person name="Grierson D."/>
            <person name="Xu C."/>
            <person name="Chen K."/>
        </authorList>
    </citation>
    <scope>NUCLEOTIDE SEQUENCE [LARGE SCALE GENOMIC DNA]</scope>
    <source>
        <strain evidence="2">01-14</strain>
        <tissue evidence="2">Leaf</tissue>
    </source>
</reference>
<dbReference type="EMBL" id="JBCGBO010000004">
    <property type="protein sequence ID" value="KAK9210334.1"/>
    <property type="molecule type" value="Genomic_DNA"/>
</dbReference>
<keyword evidence="1" id="KW-0472">Membrane</keyword>
<sequence>MYVMKKRMRFRYIFIFIFIFSLGCIDCSYWPKFSNHYFDIMHVEDKVLASIDIRLVVWKANELLATWVRSFFIGKSCTCKLFFVRLYLQDENLKLTQVHQQIVISRLNLSIAMKILVQFGLLSFFQNSERDQNVGRPHGFITETEKSKSLVLFSTLKVLEV</sequence>
<keyword evidence="1" id="KW-0812">Transmembrane</keyword>
<evidence type="ECO:0000256" key="1">
    <source>
        <dbReference type="SAM" id="Phobius"/>
    </source>
</evidence>
<comment type="caution">
    <text evidence="2">The sequence shown here is derived from an EMBL/GenBank/DDBJ whole genome shotgun (WGS) entry which is preliminary data.</text>
</comment>
<keyword evidence="1" id="KW-1133">Transmembrane helix</keyword>
<name>A0AAP0MJI0_9ROSI</name>
<evidence type="ECO:0000313" key="2">
    <source>
        <dbReference type="EMBL" id="KAK9210334.1"/>
    </source>
</evidence>
<feature type="transmembrane region" description="Helical" evidence="1">
    <location>
        <begin position="12"/>
        <end position="31"/>
    </location>
</feature>